<dbReference type="STRING" id="8187.ENSLCAP00010030247"/>
<accession>A0A4W6DZZ5</accession>
<feature type="compositionally biased region" description="Low complexity" evidence="1">
    <location>
        <begin position="74"/>
        <end position="84"/>
    </location>
</feature>
<dbReference type="PANTHER" id="PTHR13308:SF23">
    <property type="entry name" value="NEDD4-BINDING PROTEIN 2-LIKE 2"/>
    <property type="match status" value="1"/>
</dbReference>
<dbReference type="InterPro" id="IPR026302">
    <property type="entry name" value="NEDD4-bd_p2"/>
</dbReference>
<feature type="region of interest" description="Disordered" evidence="1">
    <location>
        <begin position="72"/>
        <end position="91"/>
    </location>
</feature>
<proteinExistence type="predicted"/>
<keyword evidence="3" id="KW-1185">Reference proteome</keyword>
<evidence type="ECO:0000256" key="1">
    <source>
        <dbReference type="SAM" id="MobiDB-lite"/>
    </source>
</evidence>
<dbReference type="Proteomes" id="UP000314980">
    <property type="component" value="Unassembled WGS sequence"/>
</dbReference>
<dbReference type="GeneTree" id="ENSGT00940000161440"/>
<reference evidence="2" key="3">
    <citation type="submission" date="2025-09" db="UniProtKB">
        <authorList>
            <consortium name="Ensembl"/>
        </authorList>
    </citation>
    <scope>IDENTIFICATION</scope>
</reference>
<dbReference type="InParanoid" id="A0A4W6DZZ5"/>
<evidence type="ECO:0000313" key="3">
    <source>
        <dbReference type="Proteomes" id="UP000314980"/>
    </source>
</evidence>
<evidence type="ECO:0000313" key="2">
    <source>
        <dbReference type="Ensembl" id="ENSLCAP00010030247.1"/>
    </source>
</evidence>
<dbReference type="GO" id="GO:0003714">
    <property type="term" value="F:transcription corepressor activity"/>
    <property type="evidence" value="ECO:0007669"/>
    <property type="project" value="TreeGrafter"/>
</dbReference>
<dbReference type="Ensembl" id="ENSLCAT00010030930.1">
    <property type="protein sequence ID" value="ENSLCAP00010030247.1"/>
    <property type="gene ID" value="ENSLCAG00010014232.1"/>
</dbReference>
<name>A0A4W6DZZ5_LATCA</name>
<reference evidence="2" key="2">
    <citation type="submission" date="2025-08" db="UniProtKB">
        <authorList>
            <consortium name="Ensembl"/>
        </authorList>
    </citation>
    <scope>IDENTIFICATION</scope>
</reference>
<dbReference type="GO" id="GO:0000122">
    <property type="term" value="P:negative regulation of transcription by RNA polymerase II"/>
    <property type="evidence" value="ECO:0007669"/>
    <property type="project" value="TreeGrafter"/>
</dbReference>
<sequence>IGYRVDFCEPDTSWKLDPYELEKRNKHGVPQEKITQMLDRFSSPVSIDIVMSSQEPPHAPAANYWGKTMYRYHSNSSDNQQSNSECGDVRV</sequence>
<organism evidence="2 3">
    <name type="scientific">Lates calcarifer</name>
    <name type="common">Barramundi</name>
    <name type="synonym">Holocentrus calcarifer</name>
    <dbReference type="NCBI Taxonomy" id="8187"/>
    <lineage>
        <taxon>Eukaryota</taxon>
        <taxon>Metazoa</taxon>
        <taxon>Chordata</taxon>
        <taxon>Craniata</taxon>
        <taxon>Vertebrata</taxon>
        <taxon>Euteleostomi</taxon>
        <taxon>Actinopterygii</taxon>
        <taxon>Neopterygii</taxon>
        <taxon>Teleostei</taxon>
        <taxon>Neoteleostei</taxon>
        <taxon>Acanthomorphata</taxon>
        <taxon>Carangaria</taxon>
        <taxon>Carangaria incertae sedis</taxon>
        <taxon>Centropomidae</taxon>
        <taxon>Lates</taxon>
    </lineage>
</organism>
<dbReference type="PANTHER" id="PTHR13308">
    <property type="entry name" value="NEDD4-BINDING PROTEIN 2-LIKE 1"/>
    <property type="match status" value="1"/>
</dbReference>
<reference evidence="3" key="1">
    <citation type="submission" date="2015-09" db="EMBL/GenBank/DDBJ databases">
        <authorList>
            <person name="Sai Rama Sridatta P."/>
        </authorList>
    </citation>
    <scope>NUCLEOTIDE SEQUENCE [LARGE SCALE GENOMIC DNA]</scope>
</reference>
<dbReference type="AlphaFoldDB" id="A0A4W6DZZ5"/>
<dbReference type="GO" id="GO:0005634">
    <property type="term" value="C:nucleus"/>
    <property type="evidence" value="ECO:0007669"/>
    <property type="project" value="TreeGrafter"/>
</dbReference>
<protein>
    <submittedName>
        <fullName evidence="2">Uncharacterized protein</fullName>
    </submittedName>
</protein>